<dbReference type="InterPro" id="IPR000120">
    <property type="entry name" value="Amidase"/>
</dbReference>
<comment type="caution">
    <text evidence="3">The sequence shown here is derived from an EMBL/GenBank/DDBJ whole genome shotgun (WGS) entry which is preliminary data.</text>
</comment>
<dbReference type="Gene3D" id="3.90.1300.10">
    <property type="entry name" value="Amidase signature (AS) domain"/>
    <property type="match status" value="1"/>
</dbReference>
<dbReference type="InterPro" id="IPR036928">
    <property type="entry name" value="AS_sf"/>
</dbReference>
<proteinExistence type="inferred from homology"/>
<dbReference type="PROSITE" id="PS00571">
    <property type="entry name" value="AMIDASES"/>
    <property type="match status" value="1"/>
</dbReference>
<accession>A0ABT7C2H3</accession>
<keyword evidence="4" id="KW-1185">Reference proteome</keyword>
<evidence type="ECO:0000313" key="3">
    <source>
        <dbReference type="EMBL" id="MDJ1184733.1"/>
    </source>
</evidence>
<reference evidence="3 4" key="1">
    <citation type="submission" date="2023-01" db="EMBL/GenBank/DDBJ databases">
        <title>Novel diversity within Roseofilum (Cyanobacteria; Desertifilaceae) from marine benthic mats with descriptions of four novel species.</title>
        <authorList>
            <person name="Wang Y."/>
            <person name="Berthold D.E."/>
            <person name="Hu J."/>
            <person name="Lefler F.W."/>
            <person name="Laughinghouse H.D. IV."/>
        </authorList>
    </citation>
    <scope>NUCLEOTIDE SEQUENCE [LARGE SCALE GENOMIC DNA]</scope>
    <source>
        <strain evidence="3 4">BLCC-M143</strain>
    </source>
</reference>
<dbReference type="InterPro" id="IPR023631">
    <property type="entry name" value="Amidase_dom"/>
</dbReference>
<feature type="domain" description="Amidase" evidence="2">
    <location>
        <begin position="27"/>
        <end position="445"/>
    </location>
</feature>
<dbReference type="InterPro" id="IPR020556">
    <property type="entry name" value="Amidase_CS"/>
</dbReference>
<dbReference type="PANTHER" id="PTHR11895:SF7">
    <property type="entry name" value="GLUTAMYL-TRNA(GLN) AMIDOTRANSFERASE SUBUNIT A, MITOCHONDRIAL"/>
    <property type="match status" value="1"/>
</dbReference>
<gene>
    <name evidence="3" type="ORF">PMH09_16210</name>
</gene>
<dbReference type="EMBL" id="JAQOSQ010000019">
    <property type="protein sequence ID" value="MDJ1184733.1"/>
    <property type="molecule type" value="Genomic_DNA"/>
</dbReference>
<dbReference type="SUPFAM" id="SSF75304">
    <property type="entry name" value="Amidase signature (AS) enzymes"/>
    <property type="match status" value="1"/>
</dbReference>
<evidence type="ECO:0000256" key="1">
    <source>
        <dbReference type="ARBA" id="ARBA00009199"/>
    </source>
</evidence>
<evidence type="ECO:0000313" key="4">
    <source>
        <dbReference type="Proteomes" id="UP001232992"/>
    </source>
</evidence>
<name>A0ABT7C2H3_9CYAN</name>
<dbReference type="PANTHER" id="PTHR11895">
    <property type="entry name" value="TRANSAMIDASE"/>
    <property type="match status" value="1"/>
</dbReference>
<dbReference type="Pfam" id="PF01425">
    <property type="entry name" value="Amidase"/>
    <property type="match status" value="1"/>
</dbReference>
<organism evidence="3 4">
    <name type="scientific">Roseofilum casamattae BLCC-M143</name>
    <dbReference type="NCBI Taxonomy" id="3022442"/>
    <lineage>
        <taxon>Bacteria</taxon>
        <taxon>Bacillati</taxon>
        <taxon>Cyanobacteriota</taxon>
        <taxon>Cyanophyceae</taxon>
        <taxon>Desertifilales</taxon>
        <taxon>Desertifilaceae</taxon>
        <taxon>Roseofilum</taxon>
        <taxon>Roseofilum casamattae</taxon>
    </lineage>
</organism>
<comment type="similarity">
    <text evidence="1">Belongs to the amidase family.</text>
</comment>
<dbReference type="Proteomes" id="UP001232992">
    <property type="component" value="Unassembled WGS sequence"/>
</dbReference>
<protein>
    <submittedName>
        <fullName evidence="3">Amidase</fullName>
    </submittedName>
</protein>
<sequence>MNPNDLAFTSATEQAKLIRDRQISPLELTQLYLDRINTYDSQLGSYVTIMAELAIADAKAKTELLAQPNTDLPPFFGVPISIKDLKRVKDVRCSFGVAALKNQMATEDVGVVTKIRDAGFILIGKTATSQLGSMPFTEPPGFPPTRNPWNLEHTSGGSSGGAAAALAAGLCPISQGSDGGGSVRGPAACCGLVGLKPSRGRVSHAPVGDSLNGLSTNGPLGRNVADTAALLDVISGYITGDPYWLPDPEIPFAQSYQKPLSSLRIAFSPNLSDFGQATPEYQQTVLDVAKALEGMGHHLQEDCPLVADLAPPFTTIWQSAVAASGIPLELLEPINQWLAARTANAGEYLQAVAQLQKISRRIVSFFDKYDALVLPVFLHAPIQVGEWASLHPEDTFSKVSHWIGPSAVFNATGQPAISLPVGFGDRGLPLSVQIVGRPGAEATLLSLAAQLEQVYQWGQQRPPQFS</sequence>
<dbReference type="RefSeq" id="WP_347179083.1">
    <property type="nucleotide sequence ID" value="NZ_JAQOSQ010000019.1"/>
</dbReference>
<evidence type="ECO:0000259" key="2">
    <source>
        <dbReference type="Pfam" id="PF01425"/>
    </source>
</evidence>